<keyword evidence="2" id="KW-0472">Membrane</keyword>
<feature type="compositionally biased region" description="Low complexity" evidence="1">
    <location>
        <begin position="959"/>
        <end position="973"/>
    </location>
</feature>
<dbReference type="Pfam" id="PF05729">
    <property type="entry name" value="NACHT"/>
    <property type="match status" value="1"/>
</dbReference>
<feature type="region of interest" description="Disordered" evidence="1">
    <location>
        <begin position="959"/>
        <end position="989"/>
    </location>
</feature>
<keyword evidence="2" id="KW-0812">Transmembrane</keyword>
<dbReference type="AlphaFoldDB" id="A0A9Q0YAP0"/>
<dbReference type="PANTHER" id="PTHR46312:SF2">
    <property type="entry name" value="NUCLEOTIDE-BINDING OLIGOMERIZATION DOMAIN-CONTAINING PROTEIN 2-LIKE"/>
    <property type="match status" value="1"/>
</dbReference>
<reference evidence="5" key="1">
    <citation type="submission" date="2021-10" db="EMBL/GenBank/DDBJ databases">
        <title>Tropical sea cucumber genome reveals ecological adaptation and Cuvierian tubules defense mechanism.</title>
        <authorList>
            <person name="Chen T."/>
        </authorList>
    </citation>
    <scope>NUCLEOTIDE SEQUENCE</scope>
    <source>
        <strain evidence="5">Nanhai2018</strain>
        <tissue evidence="5">Muscle</tissue>
    </source>
</reference>
<feature type="transmembrane region" description="Helical" evidence="2">
    <location>
        <begin position="789"/>
        <end position="807"/>
    </location>
</feature>
<dbReference type="OrthoDB" id="120976at2759"/>
<keyword evidence="6" id="KW-1185">Reference proteome</keyword>
<evidence type="ECO:0000256" key="3">
    <source>
        <dbReference type="SAM" id="SignalP"/>
    </source>
</evidence>
<dbReference type="Gene3D" id="3.40.50.300">
    <property type="entry name" value="P-loop containing nucleotide triphosphate hydrolases"/>
    <property type="match status" value="1"/>
</dbReference>
<feature type="domain" description="NACHT" evidence="4">
    <location>
        <begin position="617"/>
        <end position="768"/>
    </location>
</feature>
<evidence type="ECO:0000256" key="1">
    <source>
        <dbReference type="SAM" id="MobiDB-lite"/>
    </source>
</evidence>
<dbReference type="PANTHER" id="PTHR46312">
    <property type="entry name" value="NACHT DOMAIN-CONTAINING PROTEIN"/>
    <property type="match status" value="1"/>
</dbReference>
<feature type="chain" id="PRO_5040106422" evidence="3">
    <location>
        <begin position="22"/>
        <end position="1099"/>
    </location>
</feature>
<accession>A0A9Q0YAP0</accession>
<evidence type="ECO:0000313" key="5">
    <source>
        <dbReference type="EMBL" id="KAJ8018041.1"/>
    </source>
</evidence>
<evidence type="ECO:0000259" key="4">
    <source>
        <dbReference type="Pfam" id="PF05729"/>
    </source>
</evidence>
<dbReference type="SUPFAM" id="SSF48726">
    <property type="entry name" value="Immunoglobulin"/>
    <property type="match status" value="1"/>
</dbReference>
<dbReference type="Proteomes" id="UP001152320">
    <property type="component" value="Unassembled WGS sequence"/>
</dbReference>
<keyword evidence="3" id="KW-0732">Signal</keyword>
<dbReference type="InterPro" id="IPR007111">
    <property type="entry name" value="NACHT_NTPase"/>
</dbReference>
<dbReference type="SUPFAM" id="SSF52540">
    <property type="entry name" value="P-loop containing nucleoside triphosphate hydrolases"/>
    <property type="match status" value="1"/>
</dbReference>
<proteinExistence type="predicted"/>
<sequence length="1099" mass="125268">MASSYGATVICFLLFVNQGAGIKDECPPIQYLVLGTTGIIHCSFQEGFFGVLWYNTTDVSYHDAILTVSEGEKSGTGYLAGEYDVFANGSLVVYNVSKWHESKFTMLLLKSTSDLPVRYNFNVFVNAKTFIPFPRVNECSNISEVCLQSWDQLSETSCYIRDARLMIPLTWMVRTIRGDRNISSVLSVTNRTSFYTSKVSTTNPFAFSSRLALLVCKADDPVGLLKRNQSLVLVSKQKLDHSSETVITKYLKIGSEIRLECSANQFLFLLWQVKQTLQDKEIPIIYAVLKDDAFSLRYDDDYNLESNGSLAVYDVTVKHGGLYSCISGDGITDNAMLYNIVVFVLPVPPYPVIQGCNHEQYCVLEVQREGSLTCTLTGIRPRVQLDLKAFNHQLSQGIEFFDKQLLTNDNDGTFDVSLTSQYRVTETEINKVTIDCRVIGTEIDHLQLATKFDILFISVETEKSQSTGQLWILFVVITIVIISMVACGIIILVRVFWKRQGISRYNITESRIHEINDIHHQTINTEEVLPMLEQMSLKDKQHLFITSLKSKYQDLYDAVQPIPYIRDRLYCVDRVFVEGGIEFLVSKDTIGSHGTWQTLDTYQNILNDPRVKSVRRILEGEPGYGKSTLTLQFTYDWCNKIPASSLCNVHILIFLRLRQLGGVSSIFRAIKQFLLPKDTILTVTDIEDIIRSCSSVVVLLDGFDEYPDQDGGNDCDVINIITKNMFQQFEVILTTRSSYLPKVYPPQTKRIKLTGFDDRARDQYIRKAVVGDNNKEAADIIKRRLKENVILAGLCQVPLFFVMFAHMSHESEYFQKFNSVTSFFRYMITCFHSHMKNKMKDENVRQFDLFETEHKELDRLAFEGLNKKHQQIVWMKEDICKQTGDEFYQQYVNIGILVEEQVLQISNDSTSPVSDHIQYTTEVRFYHKLFCEWYAAHYLAEYASREEVTFNEWDGLPVADDSSSNDSDVLSSDDNADDEDRVSTDGSYPSTEDHFLKYLNPADLQYVYRFASGLNPAAGEKLINYLKGDEEGERFAILCILEQGGKVENVLSTVEELCSDEVTINVNDSLLMQSSTLQLLEIASSNGATYYKNCSTFVW</sequence>
<gene>
    <name evidence="5" type="ORF">HOLleu_44186</name>
</gene>
<keyword evidence="2" id="KW-1133">Transmembrane helix</keyword>
<organism evidence="5 6">
    <name type="scientific">Holothuria leucospilota</name>
    <name type="common">Black long sea cucumber</name>
    <name type="synonym">Mertensiothuria leucospilota</name>
    <dbReference type="NCBI Taxonomy" id="206669"/>
    <lineage>
        <taxon>Eukaryota</taxon>
        <taxon>Metazoa</taxon>
        <taxon>Echinodermata</taxon>
        <taxon>Eleutherozoa</taxon>
        <taxon>Echinozoa</taxon>
        <taxon>Holothuroidea</taxon>
        <taxon>Aspidochirotacea</taxon>
        <taxon>Aspidochirotida</taxon>
        <taxon>Holothuriidae</taxon>
        <taxon>Holothuria</taxon>
    </lineage>
</organism>
<feature type="transmembrane region" description="Helical" evidence="2">
    <location>
        <begin position="470"/>
        <end position="497"/>
    </location>
</feature>
<evidence type="ECO:0000256" key="2">
    <source>
        <dbReference type="SAM" id="Phobius"/>
    </source>
</evidence>
<dbReference type="InterPro" id="IPR027417">
    <property type="entry name" value="P-loop_NTPase"/>
</dbReference>
<dbReference type="InterPro" id="IPR036179">
    <property type="entry name" value="Ig-like_dom_sf"/>
</dbReference>
<dbReference type="EMBL" id="JAIZAY010000694">
    <property type="protein sequence ID" value="KAJ8018041.1"/>
    <property type="molecule type" value="Genomic_DNA"/>
</dbReference>
<evidence type="ECO:0000313" key="6">
    <source>
        <dbReference type="Proteomes" id="UP001152320"/>
    </source>
</evidence>
<protein>
    <submittedName>
        <fullName evidence="5">NLR family CARD domain-containing protein 4</fullName>
    </submittedName>
</protein>
<feature type="signal peptide" evidence="3">
    <location>
        <begin position="1"/>
        <end position="21"/>
    </location>
</feature>
<name>A0A9Q0YAP0_HOLLE</name>
<comment type="caution">
    <text evidence="5">The sequence shown here is derived from an EMBL/GenBank/DDBJ whole genome shotgun (WGS) entry which is preliminary data.</text>
</comment>